<dbReference type="EMBL" id="CP144751">
    <property type="protein sequence ID" value="WVZ86853.1"/>
    <property type="molecule type" value="Genomic_DNA"/>
</dbReference>
<name>A0AAQ3U7P2_PASNO</name>
<dbReference type="PANTHER" id="PTHR48175">
    <property type="entry name" value="OS04G0581700 PROTEIN"/>
    <property type="match status" value="1"/>
</dbReference>
<organism evidence="2 3">
    <name type="scientific">Paspalum notatum var. saurae</name>
    <dbReference type="NCBI Taxonomy" id="547442"/>
    <lineage>
        <taxon>Eukaryota</taxon>
        <taxon>Viridiplantae</taxon>
        <taxon>Streptophyta</taxon>
        <taxon>Embryophyta</taxon>
        <taxon>Tracheophyta</taxon>
        <taxon>Spermatophyta</taxon>
        <taxon>Magnoliopsida</taxon>
        <taxon>Liliopsida</taxon>
        <taxon>Poales</taxon>
        <taxon>Poaceae</taxon>
        <taxon>PACMAD clade</taxon>
        <taxon>Panicoideae</taxon>
        <taxon>Andropogonodae</taxon>
        <taxon>Paspaleae</taxon>
        <taxon>Paspalinae</taxon>
        <taxon>Paspalum</taxon>
    </lineage>
</organism>
<evidence type="ECO:0000256" key="1">
    <source>
        <dbReference type="SAM" id="MobiDB-lite"/>
    </source>
</evidence>
<evidence type="ECO:0000313" key="2">
    <source>
        <dbReference type="EMBL" id="WVZ86853.1"/>
    </source>
</evidence>
<feature type="compositionally biased region" description="Polar residues" evidence="1">
    <location>
        <begin position="252"/>
        <end position="267"/>
    </location>
</feature>
<accession>A0AAQ3U7P2</accession>
<reference evidence="2 3" key="1">
    <citation type="submission" date="2024-02" db="EMBL/GenBank/DDBJ databases">
        <title>High-quality chromosome-scale genome assembly of Pensacola bahiagrass (Paspalum notatum Flugge var. saurae).</title>
        <authorList>
            <person name="Vega J.M."/>
            <person name="Podio M."/>
            <person name="Orjuela J."/>
            <person name="Siena L.A."/>
            <person name="Pessino S.C."/>
            <person name="Combes M.C."/>
            <person name="Mariac C."/>
            <person name="Albertini E."/>
            <person name="Pupilli F."/>
            <person name="Ortiz J.P.A."/>
            <person name="Leblanc O."/>
        </authorList>
    </citation>
    <scope>NUCLEOTIDE SEQUENCE [LARGE SCALE GENOMIC DNA]</scope>
    <source>
        <strain evidence="2">R1</strain>
        <tissue evidence="2">Leaf</tissue>
    </source>
</reference>
<dbReference type="PANTHER" id="PTHR48175:SF3">
    <property type="entry name" value="OS04G0581700 PROTEIN"/>
    <property type="match status" value="1"/>
</dbReference>
<keyword evidence="3" id="KW-1185">Reference proteome</keyword>
<feature type="region of interest" description="Disordered" evidence="1">
    <location>
        <begin position="211"/>
        <end position="267"/>
    </location>
</feature>
<gene>
    <name evidence="2" type="ORF">U9M48_033574</name>
</gene>
<protein>
    <submittedName>
        <fullName evidence="2">Uncharacterized protein</fullName>
    </submittedName>
</protein>
<sequence length="267" mass="29076">MILVAIVAELLEEYTALVARVLEQLLNDAPFPRRMRFLMLRSLPFVPPPLPPPPPSHALRVATRLRLAGQGNHAAPVLVAADRSDSPSLVLGFGRLHRTRLPLCLRLRSRLRRILLHLGRRLRSPQIVSISSGASASPLRLHLLKAQSQSAASAAVFSSISISDANSASISFGPLQPSPLPPQCLLVLKPPHGCLLLHLHLRRRLRLHLRKPPDLSPHQSRTKCYPPAGQWSSPAPDIPPRSSLQLGGPSPSVKTQPPLGSSHLSKL</sequence>
<dbReference type="AlphaFoldDB" id="A0AAQ3U7P2"/>
<proteinExistence type="predicted"/>
<dbReference type="Proteomes" id="UP001341281">
    <property type="component" value="Chromosome 07"/>
</dbReference>
<evidence type="ECO:0000313" key="3">
    <source>
        <dbReference type="Proteomes" id="UP001341281"/>
    </source>
</evidence>